<evidence type="ECO:0000259" key="1">
    <source>
        <dbReference type="Pfam" id="PF14883"/>
    </source>
</evidence>
<keyword evidence="2" id="KW-0449">Lipoprotein</keyword>
<dbReference type="InterPro" id="IPR023854">
    <property type="entry name" value="PGA_deacetylase_PgaB"/>
</dbReference>
<dbReference type="GO" id="GO:0043708">
    <property type="term" value="P:cell adhesion involved in biofilm formation"/>
    <property type="evidence" value="ECO:0007669"/>
    <property type="project" value="InterPro"/>
</dbReference>
<reference evidence="2 3" key="1">
    <citation type="submission" date="2018-06" db="EMBL/GenBank/DDBJ databases">
        <authorList>
            <consortium name="Pathogen Informatics"/>
            <person name="Doyle S."/>
        </authorList>
    </citation>
    <scope>NUCLEOTIDE SEQUENCE [LARGE SCALE GENOMIC DNA]</scope>
    <source>
        <strain evidence="2 3">NCTC11181</strain>
    </source>
</reference>
<dbReference type="InterPro" id="IPR032772">
    <property type="entry name" value="PGA_deacetylase_PgaB_C"/>
</dbReference>
<name>A0A376FP46_ECOLX</name>
<proteinExistence type="predicted"/>
<dbReference type="GO" id="GO:0016810">
    <property type="term" value="F:hydrolase activity, acting on carbon-nitrogen (but not peptide) bonds"/>
    <property type="evidence" value="ECO:0007669"/>
    <property type="project" value="InterPro"/>
</dbReference>
<dbReference type="NCBIfam" id="TIGR03938">
    <property type="entry name" value="deacetyl_PgaB"/>
    <property type="match status" value="1"/>
</dbReference>
<keyword evidence="2" id="KW-0378">Hydrolase</keyword>
<gene>
    <name evidence="2" type="primary">pgaB_2</name>
    <name evidence="2" type="ORF">NCTC11181_00230</name>
</gene>
<accession>A0A376FP46</accession>
<dbReference type="Gene3D" id="3.20.20.80">
    <property type="entry name" value="Glycosidases"/>
    <property type="match status" value="1"/>
</dbReference>
<evidence type="ECO:0000313" key="3">
    <source>
        <dbReference type="Proteomes" id="UP000254219"/>
    </source>
</evidence>
<organism evidence="2 3">
    <name type="scientific">Escherichia coli</name>
    <dbReference type="NCBI Taxonomy" id="562"/>
    <lineage>
        <taxon>Bacteria</taxon>
        <taxon>Pseudomonadati</taxon>
        <taxon>Pseudomonadota</taxon>
        <taxon>Gammaproteobacteria</taxon>
        <taxon>Enterobacterales</taxon>
        <taxon>Enterobacteriaceae</taxon>
        <taxon>Escherichia</taxon>
    </lineage>
</organism>
<dbReference type="AlphaFoldDB" id="A0A376FP46"/>
<feature type="domain" description="Poly-beta-1,6-N-acetyl-D-glucosamine N-deacetylase PgaB C-terminal" evidence="1">
    <location>
        <begin position="2"/>
        <end position="329"/>
    </location>
</feature>
<dbReference type="Pfam" id="PF14883">
    <property type="entry name" value="GHL13"/>
    <property type="match status" value="1"/>
</dbReference>
<dbReference type="EC" id="3.5.1.-" evidence="2"/>
<dbReference type="FunFam" id="3.20.20.80:FF:000085">
    <property type="entry name" value="Poly-beta-1,6-N-acetyl-D-glucosamine N-deacetylase PgaB"/>
    <property type="match status" value="1"/>
</dbReference>
<evidence type="ECO:0000313" key="2">
    <source>
        <dbReference type="EMBL" id="STD34242.1"/>
    </source>
</evidence>
<dbReference type="EMBL" id="UFYN01000002">
    <property type="protein sequence ID" value="STD34242.1"/>
    <property type="molecule type" value="Genomic_DNA"/>
</dbReference>
<protein>
    <submittedName>
        <fullName evidence="2">Lipoprotein YcdR</fullName>
        <ecNumber evidence="2">3.5.1.-</ecNumber>
    </submittedName>
</protein>
<dbReference type="Proteomes" id="UP000254219">
    <property type="component" value="Unassembled WGS sequence"/>
</dbReference>
<sequence>MHIDLDYVYDENLQQMDRNIDVLIQRMKDMQISTVYLQAFADPDGDGLVKEVWFPNRLLPMKADIFSRVAWQLRTRSGVNIYAWMPVLSWDLDPTLTRVKYLPTGEKKAQIHPEQYHRLSPFDDRVRAQVGMLYEDLAGHAAFDGILFHDDALLSDYEDASAPAITAYQQAGFSGSLSEIRQNPEQFKQWARFKSRALTDFTLELSARVKAIRGPHIKTARNIFALPVIQPESEAWFAQNYADFLKSYDWTAIMAMPYMEGVAEKSADQWLIQLTNQIKNIPQAKDKSILELQAQNWQKNGQHQAISSQQLAHWMSLLQLNGVKNYGYYPDNFLHNQPEIDLIRPEFSTAWYPKND</sequence>